<evidence type="ECO:0000256" key="4">
    <source>
        <dbReference type="ARBA" id="ARBA00013948"/>
    </source>
</evidence>
<dbReference type="Pfam" id="PF00069">
    <property type="entry name" value="Pkinase"/>
    <property type="match status" value="1"/>
</dbReference>
<sequence>MTTTLRVPFASTNSDTLLDRGGAGHVFIISKRLVFKCPTDFHNPAPCQAAEMEESAAQITYEKSMHELLIKHPHPNIIRCILSIPEGFFMERMEANLQTRLDQDYAPSNRTKARWITQLASALSWIEGLGFVHGDLRPENILLTANDNIRLADFDVSVKIGERLQTAVEPYAKLKEAFKFPDAGPITEQFALGSCIYTIRFGHIPLDELEPLDRIRKLMDHEYPSTENDAEFGDVTLRCWHGQYTSVSAVYEDIKARCDGLGYDTESFFDVSEDLIYDMPSLVAECEDFVSRERGTGNW</sequence>
<dbReference type="Proteomes" id="UP000016801">
    <property type="component" value="Unassembled WGS sequence"/>
</dbReference>
<dbReference type="PANTHER" id="PTHR44167">
    <property type="entry name" value="OVARIAN-SPECIFIC SERINE/THREONINE-PROTEIN KINASE LOK-RELATED"/>
    <property type="match status" value="1"/>
</dbReference>
<dbReference type="GO" id="GO:0005737">
    <property type="term" value="C:cytoplasm"/>
    <property type="evidence" value="ECO:0007669"/>
    <property type="project" value="TreeGrafter"/>
</dbReference>
<dbReference type="HOGENOM" id="CLU_000288_31_1_1"/>
<dbReference type="GO" id="GO:0004674">
    <property type="term" value="F:protein serine/threonine kinase activity"/>
    <property type="evidence" value="ECO:0007669"/>
    <property type="project" value="UniProtKB-EC"/>
</dbReference>
<evidence type="ECO:0000313" key="12">
    <source>
        <dbReference type="Proteomes" id="UP000016801"/>
    </source>
</evidence>
<dbReference type="EC" id="2.7.11.1" evidence="3"/>
<accession>M1W8F8</accession>
<keyword evidence="12" id="KW-1185">Reference proteome</keyword>
<comment type="caution">
    <text evidence="11">The sequence shown here is derived from an EMBL/GenBank/DDBJ whole genome shotgun (WGS) entry which is preliminary data.</text>
</comment>
<evidence type="ECO:0000256" key="3">
    <source>
        <dbReference type="ARBA" id="ARBA00012513"/>
    </source>
</evidence>
<comment type="subunit">
    <text evidence="2">Component of the EKC/KEOPS complex composed of at least BUD32, CGI121, GON7, KAE1 and PCC1; the whole complex dimerizes.</text>
</comment>
<organism evidence="11 12">
    <name type="scientific">Claviceps purpurea (strain 20.1)</name>
    <name type="common">Ergot fungus</name>
    <name type="synonym">Sphacelia segetum</name>
    <dbReference type="NCBI Taxonomy" id="1111077"/>
    <lineage>
        <taxon>Eukaryota</taxon>
        <taxon>Fungi</taxon>
        <taxon>Dikarya</taxon>
        <taxon>Ascomycota</taxon>
        <taxon>Pezizomycotina</taxon>
        <taxon>Sordariomycetes</taxon>
        <taxon>Hypocreomycetidae</taxon>
        <taxon>Hypocreales</taxon>
        <taxon>Clavicipitaceae</taxon>
        <taxon>Claviceps</taxon>
    </lineage>
</organism>
<dbReference type="PROSITE" id="PS50011">
    <property type="entry name" value="PROTEIN_KINASE_DOM"/>
    <property type="match status" value="1"/>
</dbReference>
<name>M1W8F8_CLAP2</name>
<evidence type="ECO:0000256" key="6">
    <source>
        <dbReference type="ARBA" id="ARBA00030980"/>
    </source>
</evidence>
<dbReference type="PROSITE" id="PS00109">
    <property type="entry name" value="PROTEIN_KINASE_TYR"/>
    <property type="match status" value="1"/>
</dbReference>
<dbReference type="EMBL" id="CAGA01000012">
    <property type="protein sequence ID" value="CCE29228.1"/>
    <property type="molecule type" value="Genomic_DNA"/>
</dbReference>
<dbReference type="GO" id="GO:0044773">
    <property type="term" value="P:mitotic DNA damage checkpoint signaling"/>
    <property type="evidence" value="ECO:0007669"/>
    <property type="project" value="TreeGrafter"/>
</dbReference>
<dbReference type="VEuPathDB" id="FungiDB:CPUR_02921"/>
<protein>
    <recommendedName>
        <fullName evidence="5">EKC/KEOPS complex subunit BUD32</fullName>
        <ecNumber evidence="3">2.7.11.1</ecNumber>
    </recommendedName>
    <alternativeName>
        <fullName evidence="6 7">Atypical Serine/threonine protein kinase BUD32</fullName>
    </alternativeName>
    <alternativeName>
        <fullName evidence="4">EKC/KEOPS complex subunit bud32</fullName>
    </alternativeName>
</protein>
<dbReference type="InterPro" id="IPR008266">
    <property type="entry name" value="Tyr_kinase_AS"/>
</dbReference>
<dbReference type="GO" id="GO:0005524">
    <property type="term" value="F:ATP binding"/>
    <property type="evidence" value="ECO:0007669"/>
    <property type="project" value="InterPro"/>
</dbReference>
<dbReference type="STRING" id="1111077.M1W8F8"/>
<evidence type="ECO:0000313" key="11">
    <source>
        <dbReference type="EMBL" id="CCE29228.1"/>
    </source>
</evidence>
<evidence type="ECO:0000256" key="7">
    <source>
        <dbReference type="ARBA" id="ARBA00033194"/>
    </source>
</evidence>
<reference evidence="11 12" key="1">
    <citation type="journal article" date="2013" name="PLoS Genet.">
        <title>Plant-symbiotic fungi as chemical engineers: Multi-genome analysis of the Clavicipitaceae reveals dynamics of alkaloid loci.</title>
        <authorList>
            <person name="Schardl C.L."/>
            <person name="Young C.A."/>
            <person name="Hesse U."/>
            <person name="Amyotte S.G."/>
            <person name="Andreeva K."/>
            <person name="Calie P.J."/>
            <person name="Fleetwood D.J."/>
            <person name="Haws D.C."/>
            <person name="Moore N."/>
            <person name="Oeser B."/>
            <person name="Panaccione D.G."/>
            <person name="Schweri K.K."/>
            <person name="Voisey C.R."/>
            <person name="Farman M.L."/>
            <person name="Jaromczyk J.W."/>
            <person name="Roe B.A."/>
            <person name="O'Sullivan D.M."/>
            <person name="Scott B."/>
            <person name="Tudzynski P."/>
            <person name="An Z."/>
            <person name="Arnaoudova E.G."/>
            <person name="Bullock C.T."/>
            <person name="Charlton N.D."/>
            <person name="Chen L."/>
            <person name="Cox M."/>
            <person name="Dinkins R.D."/>
            <person name="Florea S."/>
            <person name="Glenn A.E."/>
            <person name="Gordon A."/>
            <person name="Gueldener U."/>
            <person name="Harris D.R."/>
            <person name="Hollin W."/>
            <person name="Jaromczyk J."/>
            <person name="Johnson R.D."/>
            <person name="Khan A.K."/>
            <person name="Leistner E."/>
            <person name="Leuchtmann A."/>
            <person name="Li C."/>
            <person name="Liu J."/>
            <person name="Liu J."/>
            <person name="Liu M."/>
            <person name="Mace W."/>
            <person name="Machado C."/>
            <person name="Nagabhyru P."/>
            <person name="Pan J."/>
            <person name="Schmid J."/>
            <person name="Sugawara K."/>
            <person name="Steiner U."/>
            <person name="Takach J.E."/>
            <person name="Tanaka E."/>
            <person name="Webb J.S."/>
            <person name="Wilson E.V."/>
            <person name="Wiseman J.L."/>
            <person name="Yoshida R."/>
            <person name="Zeng Z."/>
        </authorList>
    </citation>
    <scope>NUCLEOTIDE SEQUENCE [LARGE SCALE GENOMIC DNA]</scope>
    <source>
        <strain evidence="11 12">20.1</strain>
    </source>
</reference>
<comment type="catalytic activity">
    <reaction evidence="9">
        <text>L-seryl-[protein] + ATP = O-phospho-L-seryl-[protein] + ADP + H(+)</text>
        <dbReference type="Rhea" id="RHEA:17989"/>
        <dbReference type="Rhea" id="RHEA-COMP:9863"/>
        <dbReference type="Rhea" id="RHEA-COMP:11604"/>
        <dbReference type="ChEBI" id="CHEBI:15378"/>
        <dbReference type="ChEBI" id="CHEBI:29999"/>
        <dbReference type="ChEBI" id="CHEBI:30616"/>
        <dbReference type="ChEBI" id="CHEBI:83421"/>
        <dbReference type="ChEBI" id="CHEBI:456216"/>
        <dbReference type="EC" id="2.7.11.1"/>
    </reaction>
</comment>
<dbReference type="eggNOG" id="KOG0611">
    <property type="taxonomic scope" value="Eukaryota"/>
</dbReference>
<comment type="function">
    <text evidence="1">Component of the EKC/KEOPS complex that is required for the formation of a threonylcarbamoyl group on adenosine at position 37 (t(6)A37) in tRNAs that read codons beginning with adenine. The complex is probably involved in the transfer of the threonylcarbamoyl moiety of threonylcarbamoyl-AMP (TC-AMP) to the N6 group of A37. BUD32 has ATPase activity in the context of the EKC/KEOPS complex and likely plays a supporting role to the catalytic subunit KAE1. The EKC/KEOPS complex also promotes both telomere uncapping and telomere elongation. The complex is required for efficient recruitment of transcriptional coactivators.</text>
</comment>
<dbReference type="SUPFAM" id="SSF56112">
    <property type="entry name" value="Protein kinase-like (PK-like)"/>
    <property type="match status" value="1"/>
</dbReference>
<evidence type="ECO:0000256" key="2">
    <source>
        <dbReference type="ARBA" id="ARBA00011534"/>
    </source>
</evidence>
<dbReference type="GO" id="GO:0005634">
    <property type="term" value="C:nucleus"/>
    <property type="evidence" value="ECO:0007669"/>
    <property type="project" value="TreeGrafter"/>
</dbReference>
<dbReference type="InterPro" id="IPR000719">
    <property type="entry name" value="Prot_kinase_dom"/>
</dbReference>
<feature type="domain" description="Protein kinase" evidence="10">
    <location>
        <begin position="12"/>
        <end position="299"/>
    </location>
</feature>
<evidence type="ECO:0000256" key="1">
    <source>
        <dbReference type="ARBA" id="ARBA00003747"/>
    </source>
</evidence>
<proteinExistence type="predicted"/>
<evidence type="ECO:0000256" key="5">
    <source>
        <dbReference type="ARBA" id="ARBA00019973"/>
    </source>
</evidence>
<comment type="catalytic activity">
    <reaction evidence="8">
        <text>L-threonyl-[protein] + ATP = O-phospho-L-threonyl-[protein] + ADP + H(+)</text>
        <dbReference type="Rhea" id="RHEA:46608"/>
        <dbReference type="Rhea" id="RHEA-COMP:11060"/>
        <dbReference type="Rhea" id="RHEA-COMP:11605"/>
        <dbReference type="ChEBI" id="CHEBI:15378"/>
        <dbReference type="ChEBI" id="CHEBI:30013"/>
        <dbReference type="ChEBI" id="CHEBI:30616"/>
        <dbReference type="ChEBI" id="CHEBI:61977"/>
        <dbReference type="ChEBI" id="CHEBI:456216"/>
        <dbReference type="EC" id="2.7.11.1"/>
    </reaction>
</comment>
<dbReference type="PANTHER" id="PTHR44167:SF18">
    <property type="entry name" value="PROTEIN KINASE DOMAIN-CONTAINING PROTEIN"/>
    <property type="match status" value="1"/>
</dbReference>
<dbReference type="PhylomeDB" id="M1W8F8"/>
<dbReference type="OrthoDB" id="4062651at2759"/>
<evidence type="ECO:0000259" key="10">
    <source>
        <dbReference type="PROSITE" id="PS50011"/>
    </source>
</evidence>
<evidence type="ECO:0000256" key="9">
    <source>
        <dbReference type="ARBA" id="ARBA00048679"/>
    </source>
</evidence>
<dbReference type="AlphaFoldDB" id="M1W8F8"/>
<dbReference type="InterPro" id="IPR011009">
    <property type="entry name" value="Kinase-like_dom_sf"/>
</dbReference>
<dbReference type="Gene3D" id="1.10.510.10">
    <property type="entry name" value="Transferase(Phosphotransferase) domain 1"/>
    <property type="match status" value="1"/>
</dbReference>
<gene>
    <name evidence="11" type="ORF">CPUR_02921</name>
</gene>
<evidence type="ECO:0000256" key="8">
    <source>
        <dbReference type="ARBA" id="ARBA00047899"/>
    </source>
</evidence>